<dbReference type="EMBL" id="BAAARE010000033">
    <property type="protein sequence ID" value="GAA2501381.1"/>
    <property type="molecule type" value="Genomic_DNA"/>
</dbReference>
<reference evidence="1 2" key="1">
    <citation type="journal article" date="2019" name="Int. J. Syst. Evol. Microbiol.">
        <title>The Global Catalogue of Microorganisms (GCM) 10K type strain sequencing project: providing services to taxonomists for standard genome sequencing and annotation.</title>
        <authorList>
            <consortium name="The Broad Institute Genomics Platform"/>
            <consortium name="The Broad Institute Genome Sequencing Center for Infectious Disease"/>
            <person name="Wu L."/>
            <person name="Ma J."/>
        </authorList>
    </citation>
    <scope>NUCLEOTIDE SEQUENCE [LARGE SCALE GENOMIC DNA]</scope>
    <source>
        <strain evidence="1 2">JCM 16259</strain>
    </source>
</reference>
<proteinExistence type="predicted"/>
<evidence type="ECO:0008006" key="3">
    <source>
        <dbReference type="Google" id="ProtNLM"/>
    </source>
</evidence>
<protein>
    <recommendedName>
        <fullName evidence="3">MAE-28990/MAE-18760-like HEPN domain-containing protein</fullName>
    </recommendedName>
</protein>
<comment type="caution">
    <text evidence="1">The sequence shown here is derived from an EMBL/GenBank/DDBJ whole genome shotgun (WGS) entry which is preliminary data.</text>
</comment>
<accession>A0ABN3MGU6</accession>
<keyword evidence="2" id="KW-1185">Reference proteome</keyword>
<dbReference type="Proteomes" id="UP001500730">
    <property type="component" value="Unassembled WGS sequence"/>
</dbReference>
<name>A0ABN3MGU6_9MICO</name>
<gene>
    <name evidence="1" type="ORF">GCM10009858_44510</name>
</gene>
<sequence>MMARAAAGLEFLRQHAGNDSEWLRRATIAYDSNGDRSSLESGVHAIGEILRLWAAQVEAGVSHLPAELGEGVRALASTEIMGQVRLLNEERDVHAAAPIVLSGAALETALRGAVEELELPIVGTPGIAAYSRALRTAAILSKQDVKDLEQMAGVRNAAAHGDFESITRERAGLMEQQVNMFLARLRDLLDSPAGVRTAE</sequence>
<evidence type="ECO:0000313" key="2">
    <source>
        <dbReference type="Proteomes" id="UP001500730"/>
    </source>
</evidence>
<evidence type="ECO:0000313" key="1">
    <source>
        <dbReference type="EMBL" id="GAA2501381.1"/>
    </source>
</evidence>
<organism evidence="1 2">
    <name type="scientific">Terrabacter carboxydivorans</name>
    <dbReference type="NCBI Taxonomy" id="619730"/>
    <lineage>
        <taxon>Bacteria</taxon>
        <taxon>Bacillati</taxon>
        <taxon>Actinomycetota</taxon>
        <taxon>Actinomycetes</taxon>
        <taxon>Micrococcales</taxon>
        <taxon>Intrasporangiaceae</taxon>
        <taxon>Terrabacter</taxon>
    </lineage>
</organism>